<dbReference type="Pfam" id="PF06252">
    <property type="entry name" value="GemA"/>
    <property type="match status" value="1"/>
</dbReference>
<sequence>MHNSDPRSRLIAKVKIGQKAMGLDDDAYRDTLERLTGKRSAVKLSFDQLKGVAQYMQDNGAFGAERADRPTKSQFAKMAALAKARGWDGLDCPELKSFAVRTAKISDMRFLTRRLASTVITGLEQWNRQGGIQ</sequence>
<dbReference type="AlphaFoldDB" id="A0A2N3KSL7"/>
<evidence type="ECO:0008006" key="3">
    <source>
        <dbReference type="Google" id="ProtNLM"/>
    </source>
</evidence>
<comment type="caution">
    <text evidence="1">The sequence shown here is derived from an EMBL/GenBank/DDBJ whole genome shotgun (WGS) entry which is preliminary data.</text>
</comment>
<name>A0A2N3KSL7_9PROT</name>
<dbReference type="EMBL" id="NWTK01000008">
    <property type="protein sequence ID" value="PKR53541.1"/>
    <property type="molecule type" value="Genomic_DNA"/>
</dbReference>
<dbReference type="InterPro" id="IPR009363">
    <property type="entry name" value="Phage_Mu_Gp16"/>
</dbReference>
<accession>A0A2N3KSL7</accession>
<gene>
    <name evidence="1" type="ORF">COO20_13455</name>
</gene>
<evidence type="ECO:0000313" key="1">
    <source>
        <dbReference type="EMBL" id="PKR53541.1"/>
    </source>
</evidence>
<reference evidence="1 2" key="1">
    <citation type="submission" date="2017-09" db="EMBL/GenBank/DDBJ databases">
        <title>Biodiversity and function of Thalassospira species in the particle-attached aromatic-hydrocarbon-degrading consortia from the surface seawater of the South China Sea.</title>
        <authorList>
            <person name="Dong C."/>
            <person name="Liu R."/>
            <person name="Shao Z."/>
        </authorList>
    </citation>
    <scope>NUCLEOTIDE SEQUENCE [LARGE SCALE GENOMIC DNA]</scope>
    <source>
        <strain evidence="1 2">CSC1P2</strain>
    </source>
</reference>
<dbReference type="RefSeq" id="WP_101267352.1">
    <property type="nucleotide sequence ID" value="NZ_NWTK01000008.1"/>
</dbReference>
<evidence type="ECO:0000313" key="2">
    <source>
        <dbReference type="Proteomes" id="UP000233597"/>
    </source>
</evidence>
<dbReference type="OrthoDB" id="7360086at2"/>
<proteinExistence type="predicted"/>
<organism evidence="1 2">
    <name type="scientific">Thalassospira marina</name>
    <dbReference type="NCBI Taxonomy" id="2048283"/>
    <lineage>
        <taxon>Bacteria</taxon>
        <taxon>Pseudomonadati</taxon>
        <taxon>Pseudomonadota</taxon>
        <taxon>Alphaproteobacteria</taxon>
        <taxon>Rhodospirillales</taxon>
        <taxon>Thalassospiraceae</taxon>
        <taxon>Thalassospira</taxon>
    </lineage>
</organism>
<protein>
    <recommendedName>
        <fullName evidence="3">GemA protein</fullName>
    </recommendedName>
</protein>
<dbReference type="Proteomes" id="UP000233597">
    <property type="component" value="Unassembled WGS sequence"/>
</dbReference>